<dbReference type="EMBL" id="JBDZYD010000017">
    <property type="protein sequence ID" value="MEQ0564963.1"/>
    <property type="molecule type" value="Genomic_DNA"/>
</dbReference>
<protein>
    <submittedName>
        <fullName evidence="2">Dihydrofolate reductase family protein</fullName>
    </submittedName>
</protein>
<feature type="domain" description="Bacterial bifunctional deaminase-reductase C-terminal" evidence="1">
    <location>
        <begin position="4"/>
        <end position="171"/>
    </location>
</feature>
<dbReference type="SUPFAM" id="SSF53597">
    <property type="entry name" value="Dihydrofolate reductase-like"/>
    <property type="match status" value="1"/>
</dbReference>
<evidence type="ECO:0000259" key="1">
    <source>
        <dbReference type="Pfam" id="PF01872"/>
    </source>
</evidence>
<dbReference type="InterPro" id="IPR024072">
    <property type="entry name" value="DHFR-like_dom_sf"/>
</dbReference>
<name>A0ABV0LRM8_9PSEU</name>
<evidence type="ECO:0000313" key="3">
    <source>
        <dbReference type="Proteomes" id="UP001440984"/>
    </source>
</evidence>
<dbReference type="Proteomes" id="UP001440984">
    <property type="component" value="Unassembled WGS sequence"/>
</dbReference>
<comment type="caution">
    <text evidence="2">The sequence shown here is derived from an EMBL/GenBank/DDBJ whole genome shotgun (WGS) entry which is preliminary data.</text>
</comment>
<proteinExistence type="predicted"/>
<dbReference type="RefSeq" id="WP_348956051.1">
    <property type="nucleotide sequence ID" value="NZ_JBDZYD010000017.1"/>
</dbReference>
<accession>A0ABV0LRM8</accession>
<dbReference type="Pfam" id="PF01872">
    <property type="entry name" value="RibD_C"/>
    <property type="match status" value="1"/>
</dbReference>
<evidence type="ECO:0000313" key="2">
    <source>
        <dbReference type="EMBL" id="MEQ0564963.1"/>
    </source>
</evidence>
<dbReference type="InterPro" id="IPR002734">
    <property type="entry name" value="RibDG_C"/>
</dbReference>
<keyword evidence="3" id="KW-1185">Reference proteome</keyword>
<gene>
    <name evidence="2" type="ORF">ABJI51_38300</name>
</gene>
<sequence length="184" mass="19982">MNNVIVVTFSTLDGVVDDPDGSDGTAAGGWAFRYGRDAVSGDKFELGAALDTGVLLLGRRTWELFAKLWPSRTGEFADRMNAAAKLVASRTLTDVGAWTNSTLLDGDLTEEVRRLREERDVVVIGSVGVVHTLLEQRLVDEVRLLVFPSVAGAGRRWFTGAAEFELVSAAQRGPAALLRYRTAR</sequence>
<dbReference type="Gene3D" id="3.40.430.10">
    <property type="entry name" value="Dihydrofolate Reductase, subunit A"/>
    <property type="match status" value="1"/>
</dbReference>
<organism evidence="2 3">
    <name type="scientific">Amycolatopsis melonis</name>
    <dbReference type="NCBI Taxonomy" id="3156488"/>
    <lineage>
        <taxon>Bacteria</taxon>
        <taxon>Bacillati</taxon>
        <taxon>Actinomycetota</taxon>
        <taxon>Actinomycetes</taxon>
        <taxon>Pseudonocardiales</taxon>
        <taxon>Pseudonocardiaceae</taxon>
        <taxon>Amycolatopsis</taxon>
    </lineage>
</organism>
<reference evidence="2 3" key="1">
    <citation type="submission" date="2024-05" db="EMBL/GenBank/DDBJ databases">
        <authorList>
            <person name="Zhao H."/>
            <person name="Xu Y."/>
            <person name="Lin S."/>
            <person name="Spain J.C."/>
            <person name="Zhou N.-Y."/>
        </authorList>
    </citation>
    <scope>NUCLEOTIDE SEQUENCE [LARGE SCALE GENOMIC DNA]</scope>
    <source>
        <strain evidence="2 3">NEAU-NG30</strain>
    </source>
</reference>